<gene>
    <name evidence="1" type="ORF">ACDH53_12660</name>
</gene>
<dbReference type="EMBL" id="JBGMSU010000004">
    <property type="protein sequence ID" value="MFA0938275.1"/>
    <property type="molecule type" value="Genomic_DNA"/>
</dbReference>
<evidence type="ECO:0000313" key="2">
    <source>
        <dbReference type="Proteomes" id="UP001569512"/>
    </source>
</evidence>
<dbReference type="RefSeq" id="WP_371903720.1">
    <property type="nucleotide sequence ID" value="NZ_JBGMSS010000004.1"/>
</dbReference>
<comment type="caution">
    <text evidence="1">The sequence shown here is derived from an EMBL/GenBank/DDBJ whole genome shotgun (WGS) entry which is preliminary data.</text>
</comment>
<keyword evidence="2" id="KW-1185">Reference proteome</keyword>
<accession>A0ABV4PGA0</accession>
<dbReference type="Proteomes" id="UP001569512">
    <property type="component" value="Unassembled WGS sequence"/>
</dbReference>
<feature type="non-terminal residue" evidence="1">
    <location>
        <position position="1"/>
    </location>
</feature>
<protein>
    <submittedName>
        <fullName evidence="1">Uncharacterized protein</fullName>
    </submittedName>
</protein>
<proteinExistence type="predicted"/>
<organism evidence="1 2">
    <name type="scientific">Pseudomonas tremae</name>
    <dbReference type="NCBI Taxonomy" id="200454"/>
    <lineage>
        <taxon>Bacteria</taxon>
        <taxon>Pseudomonadati</taxon>
        <taxon>Pseudomonadota</taxon>
        <taxon>Gammaproteobacteria</taxon>
        <taxon>Pseudomonadales</taxon>
        <taxon>Pseudomonadaceae</taxon>
        <taxon>Pseudomonas</taxon>
    </lineage>
</organism>
<sequence length="131" mass="14466">SNVVDAGGEDLASVIVEQIGLALAHRVDPSGVRSATEGGKPIIRFKDAIGAIERRVAIMSDSWLNDVARETEETRLQGGFFCKRRLTRHDWNDGNNNLADVLLYAVHGLEVRSTQAGKSIARLQQTYQYGW</sequence>
<reference evidence="1 2" key="1">
    <citation type="submission" date="2024-06" db="EMBL/GenBank/DDBJ databases">
        <title>Genome sequences for Pseudomonas syringae strains with characterized LPS.</title>
        <authorList>
            <person name="Baltrus D.A."/>
            <person name="Krings L."/>
        </authorList>
    </citation>
    <scope>NUCLEOTIDE SEQUENCE [LARGE SCALE GENOMIC DNA]</scope>
    <source>
        <strain evidence="1 2">NCPPB2708</strain>
    </source>
</reference>
<evidence type="ECO:0000313" key="1">
    <source>
        <dbReference type="EMBL" id="MFA0938275.1"/>
    </source>
</evidence>
<name>A0ABV4PGA0_9PSED</name>